<proteinExistence type="inferred from homology"/>
<dbReference type="InterPro" id="IPR002328">
    <property type="entry name" value="ADH_Zn_CS"/>
</dbReference>
<dbReference type="SUPFAM" id="SSF50129">
    <property type="entry name" value="GroES-like"/>
    <property type="match status" value="1"/>
</dbReference>
<dbReference type="InterPro" id="IPR001138">
    <property type="entry name" value="Zn2Cys6_DnaBD"/>
</dbReference>
<evidence type="ECO:0000313" key="11">
    <source>
        <dbReference type="EMBL" id="KAF5710372.1"/>
    </source>
</evidence>
<evidence type="ECO:0000256" key="5">
    <source>
        <dbReference type="ARBA" id="ARBA00023002"/>
    </source>
</evidence>
<sequence>MSSPLITRRNGKKQACEPCRRRKVACDHGYPVCRRCRKRPNGESACYYASPQQAATASRARPSQRQVPEGSAMNSVVTAPAAQTRNFGPDDGLWSSPAARPPQGFFGPTSFPAAYQETEASLAARGPVVAEADMPSSPTIPAPPSVAEIQSIVDMDQGASQLAVRVLQALPEKPSRYESKTDVSLDEDWLASIGDRLLTSTWETFGSHLSDRANTAKLREMGSRICINTRKTLREDQDDPNAWIQSFSGENLRWETVGVIFLYTALSELSATSNEDSKRIIRQCTEYCASCITLANMGGSSGTLMLFLMYKRSVLHAWMHGETSLPYWKFHAETVAMLTFSGLHDNRAKSSPNTSSVPTEIRRRIGCQVFIVDKFLATFVGRPPLLTRRFCSIKSPLDLEESALLSDRETFQRKTQLLDQDGWNTDDRIYSSSLLRVRMMIALARDEILEVVLAQDGTHGITEVIFEMVVLTLNFWAQKHIWAALQGKCRWIIMGYATLAGAVLCMELIEPTPVTMPAHDSIVAGETYSRSSIIQQLSLLLGYLKTSCPSQTHCSVAHNVRGVIKKVLDHILNNPAATQPVPEFEGIDFAGICKHVGGLRCSALDLGAQSGLQHHFTCPDAIARPATALFAQRLSLTTEYLRADKSSDGDEMVYIRVQEHSYQRLITIHKQFSDTLSIPSHISNLSENMPLSKTYKAASFDESGSKLALKEVELQQPGPGFLLVKVLACGVCHSDLWVQEGRFGDLFPRVPGHELVGDVVAVGDGVTSFKTGERVGGAWHGGHDGTCRSCQTGSFQLCDNGVINGVTMDGGYAEYVLLHAEAAVRVPSDADPAEVAPLLCAGVTVFNAIRRIGVLQGGLIAVQGLGGLGHLALQYASKMGYTVVAMSAGSEKKDFAMKLGAHHYIDSSKEDPCEALQKLGGANMILSTAPNAEAVSPLTGGLAALGKLVVLSPLGPVEFNTVHMIMKNLSVHGWNTGHQQDSEDAIAFAHTHGIKCIIEKFDFATQYREAFEKMESGKVRFRSVMTM</sequence>
<dbReference type="PANTHER" id="PTHR42940">
    <property type="entry name" value="ALCOHOL DEHYDROGENASE 1-RELATED"/>
    <property type="match status" value="1"/>
</dbReference>
<evidence type="ECO:0000259" key="10">
    <source>
        <dbReference type="PROSITE" id="PS50048"/>
    </source>
</evidence>
<evidence type="ECO:0000256" key="8">
    <source>
        <dbReference type="RuleBase" id="RU361277"/>
    </source>
</evidence>
<dbReference type="Gene3D" id="4.10.240.10">
    <property type="entry name" value="Zn(2)-C6 fungal-type DNA-binding domain"/>
    <property type="match status" value="1"/>
</dbReference>
<dbReference type="CDD" id="cd12148">
    <property type="entry name" value="fungal_TF_MHR"/>
    <property type="match status" value="1"/>
</dbReference>
<evidence type="ECO:0000256" key="3">
    <source>
        <dbReference type="ARBA" id="ARBA00022723"/>
    </source>
</evidence>
<dbReference type="PANTHER" id="PTHR42940:SF7">
    <property type="entry name" value="ALCOHOL DEHYDROGENASE-LIKE N-TERMINAL DOMAIN-CONTAINING PROTEIN"/>
    <property type="match status" value="1"/>
</dbReference>
<dbReference type="Proteomes" id="UP000544331">
    <property type="component" value="Unassembled WGS sequence"/>
</dbReference>
<feature type="domain" description="Zn(2)-C6 fungal-type" evidence="10">
    <location>
        <begin position="15"/>
        <end position="48"/>
    </location>
</feature>
<dbReference type="InterPro" id="IPR036291">
    <property type="entry name" value="NAD(P)-bd_dom_sf"/>
</dbReference>
<dbReference type="Gene3D" id="3.90.180.10">
    <property type="entry name" value="Medium-chain alcohol dehydrogenases, catalytic domain"/>
    <property type="match status" value="1"/>
</dbReference>
<evidence type="ECO:0000256" key="2">
    <source>
        <dbReference type="ARBA" id="ARBA00008072"/>
    </source>
</evidence>
<dbReference type="Gene3D" id="3.40.50.720">
    <property type="entry name" value="NAD(P)-binding Rossmann-like Domain"/>
    <property type="match status" value="1"/>
</dbReference>
<feature type="region of interest" description="Disordered" evidence="9">
    <location>
        <begin position="52"/>
        <end position="75"/>
    </location>
</feature>
<dbReference type="GO" id="GO:0003677">
    <property type="term" value="F:DNA binding"/>
    <property type="evidence" value="ECO:0007669"/>
    <property type="project" value="InterPro"/>
</dbReference>
<comment type="cofactor">
    <cofactor evidence="1 8">
        <name>Zn(2+)</name>
        <dbReference type="ChEBI" id="CHEBI:29105"/>
    </cofactor>
</comment>
<dbReference type="CDD" id="cd00067">
    <property type="entry name" value="GAL4"/>
    <property type="match status" value="1"/>
</dbReference>
<dbReference type="InterPro" id="IPR036864">
    <property type="entry name" value="Zn2-C6_fun-type_DNA-bd_sf"/>
</dbReference>
<dbReference type="GO" id="GO:0000981">
    <property type="term" value="F:DNA-binding transcription factor activity, RNA polymerase II-specific"/>
    <property type="evidence" value="ECO:0007669"/>
    <property type="project" value="InterPro"/>
</dbReference>
<gene>
    <name evidence="11" type="ORF">FMUND_9574</name>
</gene>
<evidence type="ECO:0000256" key="6">
    <source>
        <dbReference type="ARBA" id="ARBA00023027"/>
    </source>
</evidence>
<accession>A0A8H5YFH4</accession>
<keyword evidence="12" id="KW-1185">Reference proteome</keyword>
<organism evidence="11 12">
    <name type="scientific">Fusarium mundagurra</name>
    <dbReference type="NCBI Taxonomy" id="1567541"/>
    <lineage>
        <taxon>Eukaryota</taxon>
        <taxon>Fungi</taxon>
        <taxon>Dikarya</taxon>
        <taxon>Ascomycota</taxon>
        <taxon>Pezizomycotina</taxon>
        <taxon>Sordariomycetes</taxon>
        <taxon>Hypocreomycetidae</taxon>
        <taxon>Hypocreales</taxon>
        <taxon>Nectriaceae</taxon>
        <taxon>Fusarium</taxon>
        <taxon>Fusarium fujikuroi species complex</taxon>
    </lineage>
</organism>
<dbReference type="AlphaFoldDB" id="A0A8H5YFH4"/>
<evidence type="ECO:0000256" key="1">
    <source>
        <dbReference type="ARBA" id="ARBA00001947"/>
    </source>
</evidence>
<dbReference type="CDD" id="cd08296">
    <property type="entry name" value="CAD_like"/>
    <property type="match status" value="1"/>
</dbReference>
<evidence type="ECO:0000256" key="4">
    <source>
        <dbReference type="ARBA" id="ARBA00022833"/>
    </source>
</evidence>
<evidence type="ECO:0000256" key="9">
    <source>
        <dbReference type="SAM" id="MobiDB-lite"/>
    </source>
</evidence>
<keyword evidence="6" id="KW-0520">NAD</keyword>
<keyword evidence="7" id="KW-0539">Nucleus</keyword>
<dbReference type="SUPFAM" id="SSF51735">
    <property type="entry name" value="NAD(P)-binding Rossmann-fold domains"/>
    <property type="match status" value="1"/>
</dbReference>
<dbReference type="InterPro" id="IPR013154">
    <property type="entry name" value="ADH-like_N"/>
</dbReference>
<dbReference type="InterPro" id="IPR007219">
    <property type="entry name" value="XnlR_reg_dom"/>
</dbReference>
<dbReference type="InterPro" id="IPR020843">
    <property type="entry name" value="ER"/>
</dbReference>
<dbReference type="Pfam" id="PF08240">
    <property type="entry name" value="ADH_N"/>
    <property type="match status" value="1"/>
</dbReference>
<dbReference type="SUPFAM" id="SSF57701">
    <property type="entry name" value="Zn2/Cys6 DNA-binding domain"/>
    <property type="match status" value="1"/>
</dbReference>
<comment type="caution">
    <text evidence="11">The sequence shown here is derived from an EMBL/GenBank/DDBJ whole genome shotgun (WGS) entry which is preliminary data.</text>
</comment>
<dbReference type="GO" id="GO:0006351">
    <property type="term" value="P:DNA-templated transcription"/>
    <property type="evidence" value="ECO:0007669"/>
    <property type="project" value="InterPro"/>
</dbReference>
<dbReference type="FunFam" id="3.40.50.720:FF:000039">
    <property type="entry name" value="Alcohol dehydrogenase AdhP"/>
    <property type="match status" value="1"/>
</dbReference>
<reference evidence="11 12" key="1">
    <citation type="submission" date="2020-05" db="EMBL/GenBank/DDBJ databases">
        <title>Identification and distribution of gene clusters putatively required for synthesis of sphingolipid metabolism inhibitors in phylogenetically diverse species of the filamentous fungus Fusarium.</title>
        <authorList>
            <person name="Kim H.-S."/>
            <person name="Busman M."/>
            <person name="Brown D.W."/>
            <person name="Divon H."/>
            <person name="Uhlig S."/>
            <person name="Proctor R.H."/>
        </authorList>
    </citation>
    <scope>NUCLEOTIDE SEQUENCE [LARGE SCALE GENOMIC DNA]</scope>
    <source>
        <strain evidence="11 12">NRRL 66235</strain>
    </source>
</reference>
<dbReference type="EMBL" id="JAAOAN010000336">
    <property type="protein sequence ID" value="KAF5710372.1"/>
    <property type="molecule type" value="Genomic_DNA"/>
</dbReference>
<dbReference type="SMART" id="SM00829">
    <property type="entry name" value="PKS_ER"/>
    <property type="match status" value="1"/>
</dbReference>
<dbReference type="PROSITE" id="PS00059">
    <property type="entry name" value="ADH_ZINC"/>
    <property type="match status" value="1"/>
</dbReference>
<dbReference type="OrthoDB" id="6612291at2759"/>
<dbReference type="GO" id="GO:0008270">
    <property type="term" value="F:zinc ion binding"/>
    <property type="evidence" value="ECO:0007669"/>
    <property type="project" value="InterPro"/>
</dbReference>
<protein>
    <submittedName>
        <fullName evidence="11">ADH2-alcohol dehydrogenase II</fullName>
    </submittedName>
</protein>
<keyword evidence="4 8" id="KW-0862">Zinc</keyword>
<dbReference type="GO" id="GO:0004022">
    <property type="term" value="F:alcohol dehydrogenase (NAD+) activity"/>
    <property type="evidence" value="ECO:0007669"/>
    <property type="project" value="TreeGrafter"/>
</dbReference>
<evidence type="ECO:0000313" key="12">
    <source>
        <dbReference type="Proteomes" id="UP000544331"/>
    </source>
</evidence>
<dbReference type="Pfam" id="PF00107">
    <property type="entry name" value="ADH_zinc_N"/>
    <property type="match status" value="1"/>
</dbReference>
<dbReference type="PROSITE" id="PS50048">
    <property type="entry name" value="ZN2_CY6_FUNGAL_2"/>
    <property type="match status" value="1"/>
</dbReference>
<dbReference type="Pfam" id="PF00172">
    <property type="entry name" value="Zn_clus"/>
    <property type="match status" value="1"/>
</dbReference>
<comment type="similarity">
    <text evidence="2 8">Belongs to the zinc-containing alcohol dehydrogenase family.</text>
</comment>
<dbReference type="Pfam" id="PF04082">
    <property type="entry name" value="Fungal_trans"/>
    <property type="match status" value="1"/>
</dbReference>
<keyword evidence="3 8" id="KW-0479">Metal-binding</keyword>
<keyword evidence="5" id="KW-0560">Oxidoreductase</keyword>
<dbReference type="GO" id="GO:0005737">
    <property type="term" value="C:cytoplasm"/>
    <property type="evidence" value="ECO:0007669"/>
    <property type="project" value="TreeGrafter"/>
</dbReference>
<dbReference type="InterPro" id="IPR011032">
    <property type="entry name" value="GroES-like_sf"/>
</dbReference>
<dbReference type="InterPro" id="IPR013149">
    <property type="entry name" value="ADH-like_C"/>
</dbReference>
<feature type="region of interest" description="Disordered" evidence="9">
    <location>
        <begin position="82"/>
        <end position="101"/>
    </location>
</feature>
<name>A0A8H5YFH4_9HYPO</name>
<evidence type="ECO:0000256" key="7">
    <source>
        <dbReference type="ARBA" id="ARBA00023242"/>
    </source>
</evidence>